<proteinExistence type="predicted"/>
<dbReference type="InterPro" id="IPR028098">
    <property type="entry name" value="Glyco_trans_4-like_N"/>
</dbReference>
<feature type="domain" description="Glycosyltransferase subfamily 4-like N-terminal" evidence="2">
    <location>
        <begin position="13"/>
        <end position="165"/>
    </location>
</feature>
<dbReference type="RefSeq" id="WP_089372980.1">
    <property type="nucleotide sequence ID" value="NZ_BMEP01000005.1"/>
</dbReference>
<dbReference type="CDD" id="cd03801">
    <property type="entry name" value="GT4_PimA-like"/>
    <property type="match status" value="1"/>
</dbReference>
<reference evidence="3 4" key="1">
    <citation type="submission" date="2017-06" db="EMBL/GenBank/DDBJ databases">
        <authorList>
            <person name="Kim H.J."/>
            <person name="Triplett B.A."/>
        </authorList>
    </citation>
    <scope>NUCLEOTIDE SEQUENCE [LARGE SCALE GENOMIC DNA]</scope>
    <source>
        <strain evidence="3 4">DSM 25597</strain>
    </source>
</reference>
<dbReference type="Proteomes" id="UP000198379">
    <property type="component" value="Unassembled WGS sequence"/>
</dbReference>
<dbReference type="AlphaFoldDB" id="A0A239BRK2"/>
<dbReference type="EMBL" id="FZNY01000006">
    <property type="protein sequence ID" value="SNS10590.1"/>
    <property type="molecule type" value="Genomic_DNA"/>
</dbReference>
<dbReference type="InterPro" id="IPR001296">
    <property type="entry name" value="Glyco_trans_1"/>
</dbReference>
<protein>
    <submittedName>
        <fullName evidence="3">Glycosyltransferase involved in cell wall bisynthesis</fullName>
    </submittedName>
</protein>
<dbReference type="Pfam" id="PF13439">
    <property type="entry name" value="Glyco_transf_4"/>
    <property type="match status" value="1"/>
</dbReference>
<dbReference type="OrthoDB" id="823685at2"/>
<evidence type="ECO:0000313" key="4">
    <source>
        <dbReference type="Proteomes" id="UP000198379"/>
    </source>
</evidence>
<evidence type="ECO:0000259" key="1">
    <source>
        <dbReference type="Pfam" id="PF00534"/>
    </source>
</evidence>
<dbReference type="Pfam" id="PF00534">
    <property type="entry name" value="Glycos_transf_1"/>
    <property type="match status" value="1"/>
</dbReference>
<evidence type="ECO:0000259" key="2">
    <source>
        <dbReference type="Pfam" id="PF13439"/>
    </source>
</evidence>
<accession>A0A239BRK2</accession>
<gene>
    <name evidence="3" type="ORF">SAMN06265376_106385</name>
</gene>
<dbReference type="PANTHER" id="PTHR12526">
    <property type="entry name" value="GLYCOSYLTRANSFERASE"/>
    <property type="match status" value="1"/>
</dbReference>
<organism evidence="3 4">
    <name type="scientific">Dokdonia pacifica</name>
    <dbReference type="NCBI Taxonomy" id="1627892"/>
    <lineage>
        <taxon>Bacteria</taxon>
        <taxon>Pseudomonadati</taxon>
        <taxon>Bacteroidota</taxon>
        <taxon>Flavobacteriia</taxon>
        <taxon>Flavobacteriales</taxon>
        <taxon>Flavobacteriaceae</taxon>
        <taxon>Dokdonia</taxon>
    </lineage>
</organism>
<evidence type="ECO:0000313" key="3">
    <source>
        <dbReference type="EMBL" id="SNS10590.1"/>
    </source>
</evidence>
<name>A0A239BRK2_9FLAO</name>
<feature type="domain" description="Glycosyl transferase family 1" evidence="1">
    <location>
        <begin position="173"/>
        <end position="329"/>
    </location>
</feature>
<keyword evidence="3" id="KW-0808">Transferase</keyword>
<keyword evidence="4" id="KW-1185">Reference proteome</keyword>
<dbReference type="GO" id="GO:0016757">
    <property type="term" value="F:glycosyltransferase activity"/>
    <property type="evidence" value="ECO:0007669"/>
    <property type="project" value="InterPro"/>
</dbReference>
<dbReference type="SUPFAM" id="SSF53756">
    <property type="entry name" value="UDP-Glycosyltransferase/glycogen phosphorylase"/>
    <property type="match status" value="1"/>
</dbReference>
<dbReference type="PANTHER" id="PTHR12526:SF630">
    <property type="entry name" value="GLYCOSYLTRANSFERASE"/>
    <property type="match status" value="1"/>
</dbReference>
<dbReference type="Gene3D" id="3.40.50.2000">
    <property type="entry name" value="Glycogen Phosphorylase B"/>
    <property type="match status" value="2"/>
</dbReference>
<sequence>MRVLQLIDSLDLGGAERLAVEYANMLSKHIEGSYLCASRSEGKLKSTISNDVNYFFLKRKRTLDYNAIKRLNAYIKKEKITIIHAHSTSYFIATILKVKNPSIILIWHNHSGASINLSGIKMKVLRFCSKYFNTIISVNEDLVAWANKKLKSKKAIYLPNFVNFDKEIMPLQEKLKGEDGKRIVCLANLRNPKGHHFLIESFVSVQKEIPQATLHLIGKDYNDEYSNTLKVLIKEHQLEENVFIYGQLSNPESVLEQCDIGVLASSSEGLPMALLEYGRAKLAVVVTDVGYCSEVVKDYGTFVTYGDIPAMSGAIQEYLTNTEKKEAYRNLFTAHIKNHYSETHVRDQIISLYNSSFENI</sequence>